<feature type="compositionally biased region" description="Polar residues" evidence="1">
    <location>
        <begin position="262"/>
        <end position="272"/>
    </location>
</feature>
<dbReference type="GO" id="GO:0005509">
    <property type="term" value="F:calcium ion binding"/>
    <property type="evidence" value="ECO:0007669"/>
    <property type="project" value="InterPro"/>
</dbReference>
<dbReference type="PROSITE" id="PS50222">
    <property type="entry name" value="EF_HAND_2"/>
    <property type="match status" value="1"/>
</dbReference>
<dbReference type="AlphaFoldDB" id="A0AAV1F0J2"/>
<feature type="region of interest" description="Disordered" evidence="1">
    <location>
        <begin position="256"/>
        <end position="341"/>
    </location>
</feature>
<dbReference type="PANTHER" id="PTHR35538">
    <property type="entry name" value="LIG_CHAN-GLU_BD DOMAIN-CONTAINING PROTEIN"/>
    <property type="match status" value="1"/>
</dbReference>
<dbReference type="EMBL" id="OY660867">
    <property type="protein sequence ID" value="CAJ1054514.1"/>
    <property type="molecule type" value="Genomic_DNA"/>
</dbReference>
<feature type="compositionally biased region" description="Low complexity" evidence="1">
    <location>
        <begin position="373"/>
        <end position="388"/>
    </location>
</feature>
<feature type="compositionally biased region" description="Polar residues" evidence="1">
    <location>
        <begin position="475"/>
        <end position="484"/>
    </location>
</feature>
<protein>
    <submittedName>
        <fullName evidence="3">Uncharacterized protein LOC122871396 isoform X4</fullName>
    </submittedName>
</protein>
<dbReference type="Proteomes" id="UP001178508">
    <property type="component" value="Chromosome 4"/>
</dbReference>
<feature type="compositionally biased region" description="Polar residues" evidence="1">
    <location>
        <begin position="429"/>
        <end position="440"/>
    </location>
</feature>
<organism evidence="3 4">
    <name type="scientific">Xyrichtys novacula</name>
    <name type="common">Pearly razorfish</name>
    <name type="synonym">Hemipteronotus novacula</name>
    <dbReference type="NCBI Taxonomy" id="13765"/>
    <lineage>
        <taxon>Eukaryota</taxon>
        <taxon>Metazoa</taxon>
        <taxon>Chordata</taxon>
        <taxon>Craniata</taxon>
        <taxon>Vertebrata</taxon>
        <taxon>Euteleostomi</taxon>
        <taxon>Actinopterygii</taxon>
        <taxon>Neopterygii</taxon>
        <taxon>Teleostei</taxon>
        <taxon>Neoteleostei</taxon>
        <taxon>Acanthomorphata</taxon>
        <taxon>Eupercaria</taxon>
        <taxon>Labriformes</taxon>
        <taxon>Labridae</taxon>
        <taxon>Xyrichtys</taxon>
    </lineage>
</organism>
<feature type="compositionally biased region" description="Polar residues" evidence="1">
    <location>
        <begin position="222"/>
        <end position="239"/>
    </location>
</feature>
<proteinExistence type="predicted"/>
<evidence type="ECO:0000256" key="1">
    <source>
        <dbReference type="SAM" id="MobiDB-lite"/>
    </source>
</evidence>
<feature type="domain" description="EF-hand" evidence="2">
    <location>
        <begin position="812"/>
        <end position="847"/>
    </location>
</feature>
<feature type="compositionally biased region" description="Basic and acidic residues" evidence="1">
    <location>
        <begin position="325"/>
        <end position="337"/>
    </location>
</feature>
<evidence type="ECO:0000313" key="3">
    <source>
        <dbReference type="EMBL" id="CAJ1054514.1"/>
    </source>
</evidence>
<sequence>MIVKHHKRGPVFNPDPPTSLYLQADDLVGRGTWVTAFTSSMTKHKRCFLPAAVVTFTCQSDFLGCGGRLQFNRLPLTEKMSLLCVCTTVTPAVTLDTSRGRHFPAGFYLIQPFFHHRLLQRTSSLSPPTAPPIKAITSPNPPHPSLPWRRLRRAGDALTESRWFPAEGPVYMSFVSKAILWDRGLCNYTAHDHQHHSPLFCPRFLSHMKSRPEDLNPPRFLSSRTRPQPPSQGRMQFTHSLPALKTLTLEGDFTLSMDRRSNSTQNRVSGRRSTVVVPCPPLPALPPSSTNYPTYLPHPNTPRHDTSSPGIVPSSPASSNPSPPGEEKDEPKEREKPPQPALASITELDLTLEFEAAGSVRSSPPASLASHGSLSDFSRPSSSLFSRSTNLASGRSSVLSDVIDSEPGGSVGLSPLHPHSASSLPVRSNPHQSAMSTTATPPLCEPLPGLQRSPSPPSTFLVDPETFSRCESAKTTENQHQAASTDPAFDSDLGPVTLAFPSATWSSCPSPPKTTPLRSDSGPKLAPSASLTQLESHRWPVLPPISPVRGRCGTAASRYSELSCSQSRVFDELEAIAPRSTSCLSLDQPDDSSCCPSPDTELSPGLAALTVGCDSGNLGSISRVQLLLLNRPEPETAPSPFSPEDEDLLAEEDWSDLRMLDDPELTSAGVSRPLTAGSVSERCDSAGEVQENKSDLSEGGSGSPSSWIIDPSPTYDVFRTADSPCSRVGEQGPTEGDSDHPGWRNQVKTPAGGSRPGSVEEKERRMEERKTKALNMLSKLQDKTPHQAKSRGGRSNFEDFDFLAKFCIFSQEKLAEYKRAFEAEDGDGDGYISCLQVLLALKTILPAELLSEEEEIYVYRILEMVDFRVTDGLVDLRLFAVIASLAQKIATMDEFMRSLISVMDFRSLEVRLFKAKQLFLFLLEEQRGDSGAQPGFISAEQLLLELKAGGIQLEQEAAVRLELQHIPPLDLLDFLAYLPLFMLIHKSVISNPLDSYSNL</sequence>
<evidence type="ECO:0000313" key="4">
    <source>
        <dbReference type="Proteomes" id="UP001178508"/>
    </source>
</evidence>
<keyword evidence="4" id="KW-1185">Reference proteome</keyword>
<feature type="compositionally biased region" description="Polar residues" evidence="1">
    <location>
        <begin position="389"/>
        <end position="399"/>
    </location>
</feature>
<feature type="region of interest" description="Disordered" evidence="1">
    <location>
        <begin position="356"/>
        <end position="543"/>
    </location>
</feature>
<feature type="region of interest" description="Disordered" evidence="1">
    <location>
        <begin position="665"/>
        <end position="769"/>
    </location>
</feature>
<accession>A0AAV1F0J2</accession>
<feature type="compositionally biased region" description="Basic and acidic residues" evidence="1">
    <location>
        <begin position="758"/>
        <end position="769"/>
    </location>
</feature>
<dbReference type="InterPro" id="IPR002048">
    <property type="entry name" value="EF_hand_dom"/>
</dbReference>
<gene>
    <name evidence="3" type="ORF">XNOV1_A002228</name>
</gene>
<reference evidence="3" key="1">
    <citation type="submission" date="2023-08" db="EMBL/GenBank/DDBJ databases">
        <authorList>
            <person name="Alioto T."/>
            <person name="Alioto T."/>
            <person name="Gomez Garrido J."/>
        </authorList>
    </citation>
    <scope>NUCLEOTIDE SEQUENCE</scope>
</reference>
<dbReference type="InterPro" id="IPR011992">
    <property type="entry name" value="EF-hand-dom_pair"/>
</dbReference>
<evidence type="ECO:0000259" key="2">
    <source>
        <dbReference type="PROSITE" id="PS50222"/>
    </source>
</evidence>
<name>A0AAV1F0J2_XYRNO</name>
<dbReference type="SUPFAM" id="SSF47473">
    <property type="entry name" value="EF-hand"/>
    <property type="match status" value="1"/>
</dbReference>
<feature type="region of interest" description="Disordered" evidence="1">
    <location>
        <begin position="212"/>
        <end position="241"/>
    </location>
</feature>
<feature type="compositionally biased region" description="Low complexity" evidence="1">
    <location>
        <begin position="413"/>
        <end position="425"/>
    </location>
</feature>
<dbReference type="PANTHER" id="PTHR35538:SF6">
    <property type="entry name" value="EF-HAND DOMAIN-CONTAINING PROTEIN"/>
    <property type="match status" value="1"/>
</dbReference>
<feature type="compositionally biased region" description="Basic and acidic residues" evidence="1">
    <location>
        <begin position="681"/>
        <end position="696"/>
    </location>
</feature>